<evidence type="ECO:0000313" key="5">
    <source>
        <dbReference type="EMBL" id="MBK8572211.1"/>
    </source>
</evidence>
<evidence type="ECO:0000313" key="6">
    <source>
        <dbReference type="Proteomes" id="UP000709959"/>
    </source>
</evidence>
<dbReference type="Gene3D" id="3.20.20.60">
    <property type="entry name" value="Phosphoenolpyruvate-binding domains"/>
    <property type="match status" value="2"/>
</dbReference>
<dbReference type="PANTHER" id="PTHR30502">
    <property type="entry name" value="2-KETO-3-DEOXY-L-RHAMNONATE ALDOLASE"/>
    <property type="match status" value="1"/>
</dbReference>
<organism evidence="5 6">
    <name type="scientific">Candidatus Geothrix odensensis</name>
    <dbReference type="NCBI Taxonomy" id="2954440"/>
    <lineage>
        <taxon>Bacteria</taxon>
        <taxon>Pseudomonadati</taxon>
        <taxon>Acidobacteriota</taxon>
        <taxon>Holophagae</taxon>
        <taxon>Holophagales</taxon>
        <taxon>Holophagaceae</taxon>
        <taxon>Geothrix</taxon>
    </lineage>
</organism>
<dbReference type="EMBL" id="JADKCH010000004">
    <property type="protein sequence ID" value="MBK8572211.1"/>
    <property type="molecule type" value="Genomic_DNA"/>
</dbReference>
<dbReference type="InterPro" id="IPR015813">
    <property type="entry name" value="Pyrv/PenolPyrv_kinase-like_dom"/>
</dbReference>
<dbReference type="GO" id="GO:0016832">
    <property type="term" value="F:aldehyde-lyase activity"/>
    <property type="evidence" value="ECO:0007669"/>
    <property type="project" value="TreeGrafter"/>
</dbReference>
<dbReference type="InterPro" id="IPR005000">
    <property type="entry name" value="Aldolase/citrate-lyase_domain"/>
</dbReference>
<evidence type="ECO:0000256" key="1">
    <source>
        <dbReference type="ARBA" id="ARBA00005568"/>
    </source>
</evidence>
<keyword evidence="3" id="KW-0456">Lyase</keyword>
<proteinExistence type="inferred from homology"/>
<comment type="similarity">
    <text evidence="1">Belongs to the HpcH/HpaI aldolase family.</text>
</comment>
<evidence type="ECO:0000256" key="3">
    <source>
        <dbReference type="ARBA" id="ARBA00023239"/>
    </source>
</evidence>
<dbReference type="GO" id="GO:0046872">
    <property type="term" value="F:metal ion binding"/>
    <property type="evidence" value="ECO:0007669"/>
    <property type="project" value="UniProtKB-KW"/>
</dbReference>
<evidence type="ECO:0000256" key="2">
    <source>
        <dbReference type="ARBA" id="ARBA00022723"/>
    </source>
</evidence>
<reference evidence="5 6" key="1">
    <citation type="submission" date="2020-10" db="EMBL/GenBank/DDBJ databases">
        <title>Connecting structure to function with the recovery of over 1000 high-quality activated sludge metagenome-assembled genomes encoding full-length rRNA genes using long-read sequencing.</title>
        <authorList>
            <person name="Singleton C.M."/>
            <person name="Petriglieri F."/>
            <person name="Kristensen J.M."/>
            <person name="Kirkegaard R.H."/>
            <person name="Michaelsen T.Y."/>
            <person name="Andersen M.H."/>
            <person name="Karst S.M."/>
            <person name="Dueholm M.S."/>
            <person name="Nielsen P.H."/>
            <person name="Albertsen M."/>
        </authorList>
    </citation>
    <scope>NUCLEOTIDE SEQUENCE [LARGE SCALE GENOMIC DNA]</scope>
    <source>
        <strain evidence="5">OdNE_18-Q3-R46-58_MAXAC.008</strain>
    </source>
</reference>
<dbReference type="PANTHER" id="PTHR30502:SF0">
    <property type="entry name" value="PHOSPHOENOLPYRUVATE CARBOXYLASE FAMILY PROTEIN"/>
    <property type="match status" value="1"/>
</dbReference>
<dbReference type="AlphaFoldDB" id="A0A936K5Q1"/>
<evidence type="ECO:0000259" key="4">
    <source>
        <dbReference type="Pfam" id="PF03328"/>
    </source>
</evidence>
<sequence>MPGTAFRDRLQAGQRLLGTLVQIPQPEVAVHLARQGFDWLFLDGEHGGYGPAEVAATLRALGASVPCLVRVPSLDADVLEAVAACGAEGLILPHVDTAAQAEGAVRQVRGRGLVVVQAESREALASISSIARVPGVDAVFVGPYDLTDSLGIPGQFDHPAFLAAVDTIVEACRSVRMPLGIFRMTAPEILTHVPRGFTLLATGLDTTLLAAGARGMLAELRG</sequence>
<dbReference type="InterPro" id="IPR050251">
    <property type="entry name" value="HpcH-HpaI_aldolase"/>
</dbReference>
<accession>A0A936K5Q1</accession>
<dbReference type="InterPro" id="IPR040442">
    <property type="entry name" value="Pyrv_kinase-like_dom_sf"/>
</dbReference>
<keyword evidence="2" id="KW-0479">Metal-binding</keyword>
<feature type="domain" description="HpcH/HpaI aldolase/citrate lyase" evidence="4">
    <location>
        <begin position="25"/>
        <end position="209"/>
    </location>
</feature>
<dbReference type="GO" id="GO:0005737">
    <property type="term" value="C:cytoplasm"/>
    <property type="evidence" value="ECO:0007669"/>
    <property type="project" value="TreeGrafter"/>
</dbReference>
<comment type="caution">
    <text evidence="5">The sequence shown here is derived from an EMBL/GenBank/DDBJ whole genome shotgun (WGS) entry which is preliminary data.</text>
</comment>
<protein>
    <recommendedName>
        <fullName evidence="4">HpcH/HpaI aldolase/citrate lyase domain-containing protein</fullName>
    </recommendedName>
</protein>
<dbReference type="Proteomes" id="UP000709959">
    <property type="component" value="Unassembled WGS sequence"/>
</dbReference>
<dbReference type="SUPFAM" id="SSF51621">
    <property type="entry name" value="Phosphoenolpyruvate/pyruvate domain"/>
    <property type="match status" value="1"/>
</dbReference>
<gene>
    <name evidence="5" type="ORF">IPN91_06090</name>
</gene>
<dbReference type="Pfam" id="PF03328">
    <property type="entry name" value="HpcH_HpaI"/>
    <property type="match status" value="1"/>
</dbReference>
<name>A0A936K5Q1_9BACT</name>